<dbReference type="InterPro" id="IPR036388">
    <property type="entry name" value="WH-like_DNA-bd_sf"/>
</dbReference>
<organism evidence="2 3">
    <name type="scientific">Alloacidobacterium dinghuense</name>
    <dbReference type="NCBI Taxonomy" id="2763107"/>
    <lineage>
        <taxon>Bacteria</taxon>
        <taxon>Pseudomonadati</taxon>
        <taxon>Acidobacteriota</taxon>
        <taxon>Terriglobia</taxon>
        <taxon>Terriglobales</taxon>
        <taxon>Acidobacteriaceae</taxon>
        <taxon>Alloacidobacterium</taxon>
    </lineage>
</organism>
<dbReference type="Proteomes" id="UP000515312">
    <property type="component" value="Chromosome"/>
</dbReference>
<dbReference type="NCBIfam" id="TIGR03433">
    <property type="entry name" value="padR_acidobact"/>
    <property type="match status" value="1"/>
</dbReference>
<dbReference type="PANTHER" id="PTHR33169:SF14">
    <property type="entry name" value="TRANSCRIPTIONAL REGULATOR RV3488"/>
    <property type="match status" value="1"/>
</dbReference>
<dbReference type="SUPFAM" id="SSF46785">
    <property type="entry name" value="Winged helix' DNA-binding domain"/>
    <property type="match status" value="1"/>
</dbReference>
<dbReference type="AlphaFoldDB" id="A0A7G8BMV8"/>
<dbReference type="PANTHER" id="PTHR33169">
    <property type="entry name" value="PADR-FAMILY TRANSCRIPTIONAL REGULATOR"/>
    <property type="match status" value="1"/>
</dbReference>
<dbReference type="EMBL" id="CP060394">
    <property type="protein sequence ID" value="QNI33878.1"/>
    <property type="molecule type" value="Genomic_DNA"/>
</dbReference>
<name>A0A7G8BMV8_9BACT</name>
<feature type="domain" description="Transcription regulator PadR N-terminal" evidence="1">
    <location>
        <begin position="17"/>
        <end position="90"/>
    </location>
</feature>
<gene>
    <name evidence="2" type="ORF">H7849_08205</name>
</gene>
<keyword evidence="3" id="KW-1185">Reference proteome</keyword>
<dbReference type="Gene3D" id="1.10.10.10">
    <property type="entry name" value="Winged helix-like DNA-binding domain superfamily/Winged helix DNA-binding domain"/>
    <property type="match status" value="1"/>
</dbReference>
<sequence>MAPGKKDILQGTLALLVLKTLQDGSMHGWGITLHIQQVSNQVLRVEEGSLYPALHRMEQEGWVVAEWGTSENNRRARYYRLTPVGRKQLAMEEEKWTKLTNAVAQVLNFAPSKA</sequence>
<evidence type="ECO:0000313" key="3">
    <source>
        <dbReference type="Proteomes" id="UP000515312"/>
    </source>
</evidence>
<evidence type="ECO:0000259" key="1">
    <source>
        <dbReference type="Pfam" id="PF03551"/>
    </source>
</evidence>
<dbReference type="InterPro" id="IPR052509">
    <property type="entry name" value="Metal_resp_DNA-bind_regulator"/>
</dbReference>
<dbReference type="InterPro" id="IPR017799">
    <property type="entry name" value="Tscrpt_reg_PadR_acidobac-type"/>
</dbReference>
<dbReference type="InterPro" id="IPR005149">
    <property type="entry name" value="Tscrpt_reg_PadR_N"/>
</dbReference>
<dbReference type="KEGG" id="adin:H7849_08205"/>
<evidence type="ECO:0000313" key="2">
    <source>
        <dbReference type="EMBL" id="QNI33878.1"/>
    </source>
</evidence>
<proteinExistence type="predicted"/>
<dbReference type="InterPro" id="IPR036390">
    <property type="entry name" value="WH_DNA-bd_sf"/>
</dbReference>
<dbReference type="RefSeq" id="WP_186745591.1">
    <property type="nucleotide sequence ID" value="NZ_CP060394.1"/>
</dbReference>
<reference evidence="2 3" key="1">
    <citation type="submission" date="2020-08" db="EMBL/GenBank/DDBJ databases">
        <title>Edaphobacter telluris sp. nov. and Acidobacterium dinghuensis sp. nov., two acidobacteria isolated from forest soil.</title>
        <authorList>
            <person name="Fu J."/>
            <person name="Qiu L."/>
        </authorList>
    </citation>
    <scope>NUCLEOTIDE SEQUENCE [LARGE SCALE GENOMIC DNA]</scope>
    <source>
        <strain evidence="2">4Y35</strain>
    </source>
</reference>
<protein>
    <submittedName>
        <fullName evidence="2">PadR family transcriptional regulator</fullName>
    </submittedName>
</protein>
<dbReference type="Pfam" id="PF03551">
    <property type="entry name" value="PadR"/>
    <property type="match status" value="1"/>
</dbReference>
<accession>A0A7G8BMV8</accession>